<sequence>MRAGADLRVLRAAVFAAACATLAAAGHVWATGPVPPPAALAAGWAAAFALALPLAGRERRSVPAIAATLAATQLALHALYCLGRHAPAAGAAEHGGGAGDAMALAARLLCNDHALALTEERAARIVDEAGLAPHPGAAPGAADAAAGLGEAFASLASAPMLLGHLLAALAAAWLLRRGEAALWRLIRLSARVSRPFLRLVRALLRALHAPRPCPPVPCPPRHRHHRLPAPRGTVIAAAVTRRGPPHPTAHHLALAA</sequence>
<dbReference type="EMBL" id="JAVREV010000016">
    <property type="protein sequence ID" value="MDT0445894.1"/>
    <property type="molecule type" value="Genomic_DNA"/>
</dbReference>
<dbReference type="RefSeq" id="WP_311620077.1">
    <property type="nucleotide sequence ID" value="NZ_JAVREV010000016.1"/>
</dbReference>
<feature type="transmembrane region" description="Helical" evidence="1">
    <location>
        <begin position="12"/>
        <end position="30"/>
    </location>
</feature>
<dbReference type="Proteomes" id="UP001183615">
    <property type="component" value="Unassembled WGS sequence"/>
</dbReference>
<accession>A0ABU2SBW0</accession>
<evidence type="ECO:0000313" key="3">
    <source>
        <dbReference type="Proteomes" id="UP001183615"/>
    </source>
</evidence>
<evidence type="ECO:0000313" key="2">
    <source>
        <dbReference type="EMBL" id="MDT0445894.1"/>
    </source>
</evidence>
<evidence type="ECO:0008006" key="4">
    <source>
        <dbReference type="Google" id="ProtNLM"/>
    </source>
</evidence>
<keyword evidence="3" id="KW-1185">Reference proteome</keyword>
<protein>
    <recommendedName>
        <fullName evidence="4">Integral membrane protein</fullName>
    </recommendedName>
</protein>
<comment type="caution">
    <text evidence="2">The sequence shown here is derived from an EMBL/GenBank/DDBJ whole genome shotgun (WGS) entry which is preliminary data.</text>
</comment>
<feature type="transmembrane region" description="Helical" evidence="1">
    <location>
        <begin position="36"/>
        <end position="55"/>
    </location>
</feature>
<organism evidence="2 3">
    <name type="scientific">Streptomyces johnsoniae</name>
    <dbReference type="NCBI Taxonomy" id="3075532"/>
    <lineage>
        <taxon>Bacteria</taxon>
        <taxon>Bacillati</taxon>
        <taxon>Actinomycetota</taxon>
        <taxon>Actinomycetes</taxon>
        <taxon>Kitasatosporales</taxon>
        <taxon>Streptomycetaceae</taxon>
        <taxon>Streptomyces</taxon>
    </lineage>
</organism>
<feature type="transmembrane region" description="Helical" evidence="1">
    <location>
        <begin position="151"/>
        <end position="175"/>
    </location>
</feature>
<keyword evidence="1" id="KW-0812">Transmembrane</keyword>
<evidence type="ECO:0000256" key="1">
    <source>
        <dbReference type="SAM" id="Phobius"/>
    </source>
</evidence>
<keyword evidence="1" id="KW-0472">Membrane</keyword>
<keyword evidence="1" id="KW-1133">Transmembrane helix</keyword>
<gene>
    <name evidence="2" type="ORF">RM779_25345</name>
</gene>
<name>A0ABU2SBW0_9ACTN</name>
<proteinExistence type="predicted"/>
<reference evidence="3" key="1">
    <citation type="submission" date="2023-07" db="EMBL/GenBank/DDBJ databases">
        <title>30 novel species of actinomycetes from the DSMZ collection.</title>
        <authorList>
            <person name="Nouioui I."/>
        </authorList>
    </citation>
    <scope>NUCLEOTIDE SEQUENCE [LARGE SCALE GENOMIC DNA]</scope>
    <source>
        <strain evidence="3">DSM 41886</strain>
    </source>
</reference>